<evidence type="ECO:0000313" key="1">
    <source>
        <dbReference type="EMBL" id="GBG88198.1"/>
    </source>
</evidence>
<dbReference type="OrthoDB" id="3067660at2759"/>
<dbReference type="AlphaFoldDB" id="A0A388M0V5"/>
<dbReference type="EMBL" id="BFEA01000656">
    <property type="protein sequence ID" value="GBG88198.1"/>
    <property type="molecule type" value="Genomic_DNA"/>
</dbReference>
<name>A0A388M0V5_CHABU</name>
<comment type="caution">
    <text evidence="1">The sequence shown here is derived from an EMBL/GenBank/DDBJ whole genome shotgun (WGS) entry which is preliminary data.</text>
</comment>
<proteinExistence type="predicted"/>
<dbReference type="Gramene" id="GBG88198">
    <property type="protein sequence ID" value="GBG88198"/>
    <property type="gene ID" value="CBR_g46686"/>
</dbReference>
<accession>A0A388M0V5</accession>
<organism evidence="1 2">
    <name type="scientific">Chara braunii</name>
    <name type="common">Braun's stonewort</name>
    <dbReference type="NCBI Taxonomy" id="69332"/>
    <lineage>
        <taxon>Eukaryota</taxon>
        <taxon>Viridiplantae</taxon>
        <taxon>Streptophyta</taxon>
        <taxon>Charophyceae</taxon>
        <taxon>Charales</taxon>
        <taxon>Characeae</taxon>
        <taxon>Chara</taxon>
    </lineage>
</organism>
<keyword evidence="2" id="KW-1185">Reference proteome</keyword>
<gene>
    <name evidence="1" type="ORF">CBR_g46686</name>
</gene>
<protein>
    <submittedName>
        <fullName evidence="1">Uncharacterized protein</fullName>
    </submittedName>
</protein>
<dbReference type="Proteomes" id="UP000265515">
    <property type="component" value="Unassembled WGS sequence"/>
</dbReference>
<sequence length="506" mass="57664">MDHPFDERMMGRQETTRGIIRTCLQKRSGRNNRQAECGGISQQRKLQPMLQPFQTDHTVEEMETVIAELPRLKAPGIDGIPIELYKMLHRFFAPHLASAFNVRELALGVAKVIRRLVARFIWKPRAKDSEGFLSKVAMDTLCFPRHKGGLGLTDPTRRNQAQLCNWIIKIANMKTMEQWVAIAERILMGEWALSRPQDVWACFFIPSFRKRKLKSGFWEPIRRAWNRSPPDQQKSPATQEEVLNQLLFENPAIVDQSNQVLAADGSSGSFGQAWVRRGVVRISDLWSTLLGGWKPLDEVKPLLRGLQRVEEHWGRIISAIPQEWKVILGPEGLDPAGTWYIPKQEREEGTLWKVLEILPSGFRRIERWRCEGPANILSRVEEDTTLLWDNPAQARVLEVRGKKPSALISTWVGRLPLSQLCIDPSAWSWAPKPEDQASLGLGEYSVAAGYQRQLHKLKTPAQVDIPRWQAVWEEDLSNAAPKFEKLWEVLSTLPNGSTPASYGCCH</sequence>
<reference evidence="1 2" key="1">
    <citation type="journal article" date="2018" name="Cell">
        <title>The Chara Genome: Secondary Complexity and Implications for Plant Terrestrialization.</title>
        <authorList>
            <person name="Nishiyama T."/>
            <person name="Sakayama H."/>
            <person name="Vries J.D."/>
            <person name="Buschmann H."/>
            <person name="Saint-Marcoux D."/>
            <person name="Ullrich K.K."/>
            <person name="Haas F.B."/>
            <person name="Vanderstraeten L."/>
            <person name="Becker D."/>
            <person name="Lang D."/>
            <person name="Vosolsobe S."/>
            <person name="Rombauts S."/>
            <person name="Wilhelmsson P.K.I."/>
            <person name="Janitza P."/>
            <person name="Kern R."/>
            <person name="Heyl A."/>
            <person name="Rumpler F."/>
            <person name="Villalobos L.I.A.C."/>
            <person name="Clay J.M."/>
            <person name="Skokan R."/>
            <person name="Toyoda A."/>
            <person name="Suzuki Y."/>
            <person name="Kagoshima H."/>
            <person name="Schijlen E."/>
            <person name="Tajeshwar N."/>
            <person name="Catarino B."/>
            <person name="Hetherington A.J."/>
            <person name="Saltykova A."/>
            <person name="Bonnot C."/>
            <person name="Breuninger H."/>
            <person name="Symeonidi A."/>
            <person name="Radhakrishnan G.V."/>
            <person name="Van Nieuwerburgh F."/>
            <person name="Deforce D."/>
            <person name="Chang C."/>
            <person name="Karol K.G."/>
            <person name="Hedrich R."/>
            <person name="Ulvskov P."/>
            <person name="Glockner G."/>
            <person name="Delwiche C.F."/>
            <person name="Petrasek J."/>
            <person name="Van de Peer Y."/>
            <person name="Friml J."/>
            <person name="Beilby M."/>
            <person name="Dolan L."/>
            <person name="Kohara Y."/>
            <person name="Sugano S."/>
            <person name="Fujiyama A."/>
            <person name="Delaux P.-M."/>
            <person name="Quint M."/>
            <person name="TheiBen G."/>
            <person name="Hagemann M."/>
            <person name="Harholt J."/>
            <person name="Dunand C."/>
            <person name="Zachgo S."/>
            <person name="Langdale J."/>
            <person name="Maumus F."/>
            <person name="Straeten D.V.D."/>
            <person name="Gould S.B."/>
            <person name="Rensing S.A."/>
        </authorList>
    </citation>
    <scope>NUCLEOTIDE SEQUENCE [LARGE SCALE GENOMIC DNA]</scope>
    <source>
        <strain evidence="1 2">S276</strain>
    </source>
</reference>
<evidence type="ECO:0000313" key="2">
    <source>
        <dbReference type="Proteomes" id="UP000265515"/>
    </source>
</evidence>
<dbReference type="STRING" id="69332.A0A388M0V5"/>